<name>A0ABN8ZDD3_RANTA</name>
<evidence type="ECO:0000313" key="3">
    <source>
        <dbReference type="Proteomes" id="UP001176941"/>
    </source>
</evidence>
<accession>A0ABN8ZDD3</accession>
<keyword evidence="3" id="KW-1185">Reference proteome</keyword>
<reference evidence="2" key="1">
    <citation type="submission" date="2023-04" db="EMBL/GenBank/DDBJ databases">
        <authorList>
            <consortium name="ELIXIR-Norway"/>
        </authorList>
    </citation>
    <scope>NUCLEOTIDE SEQUENCE [LARGE SCALE GENOMIC DNA]</scope>
</reference>
<dbReference type="Proteomes" id="UP001176941">
    <property type="component" value="Chromosome 31"/>
</dbReference>
<gene>
    <name evidence="2" type="ORF">MRATA1EN1_LOCUS20884</name>
</gene>
<proteinExistence type="predicted"/>
<evidence type="ECO:0000256" key="1">
    <source>
        <dbReference type="SAM" id="MobiDB-lite"/>
    </source>
</evidence>
<organism evidence="2 3">
    <name type="scientific">Rangifer tarandus platyrhynchus</name>
    <name type="common">Svalbard reindeer</name>
    <dbReference type="NCBI Taxonomy" id="3082113"/>
    <lineage>
        <taxon>Eukaryota</taxon>
        <taxon>Metazoa</taxon>
        <taxon>Chordata</taxon>
        <taxon>Craniata</taxon>
        <taxon>Vertebrata</taxon>
        <taxon>Euteleostomi</taxon>
        <taxon>Mammalia</taxon>
        <taxon>Eutheria</taxon>
        <taxon>Laurasiatheria</taxon>
        <taxon>Artiodactyla</taxon>
        <taxon>Ruminantia</taxon>
        <taxon>Pecora</taxon>
        <taxon>Cervidae</taxon>
        <taxon>Odocoileinae</taxon>
        <taxon>Rangifer</taxon>
    </lineage>
</organism>
<protein>
    <submittedName>
        <fullName evidence="2">Uncharacterized protein</fullName>
    </submittedName>
</protein>
<dbReference type="EMBL" id="OX459967">
    <property type="protein sequence ID" value="CAI9171922.1"/>
    <property type="molecule type" value="Genomic_DNA"/>
</dbReference>
<evidence type="ECO:0000313" key="2">
    <source>
        <dbReference type="EMBL" id="CAI9171922.1"/>
    </source>
</evidence>
<feature type="region of interest" description="Disordered" evidence="1">
    <location>
        <begin position="68"/>
        <end position="90"/>
    </location>
</feature>
<sequence>MQHPPASGPRDPETRFGQWGVSKHDVRRDWCGWAVPLSFYGHHEMNKLWAAHWPQEIESHLVRGEWSLQPGAKATPANRSSAGLPRPESH</sequence>